<dbReference type="PANTHER" id="PTHR24173:SF74">
    <property type="entry name" value="ANKYRIN REPEAT DOMAIN-CONTAINING PROTEIN 16"/>
    <property type="match status" value="1"/>
</dbReference>
<dbReference type="PANTHER" id="PTHR24173">
    <property type="entry name" value="ANKYRIN REPEAT CONTAINING"/>
    <property type="match status" value="1"/>
</dbReference>
<dbReference type="InterPro" id="IPR036770">
    <property type="entry name" value="Ankyrin_rpt-contain_sf"/>
</dbReference>
<keyword evidence="1" id="KW-0677">Repeat</keyword>
<evidence type="ECO:0000313" key="5">
    <source>
        <dbReference type="WBParaSite" id="jg19424"/>
    </source>
</evidence>
<dbReference type="InterPro" id="IPR002110">
    <property type="entry name" value="Ankyrin_rpt"/>
</dbReference>
<keyword evidence="2 3" id="KW-0040">ANK repeat</keyword>
<dbReference type="SUPFAM" id="SSF48403">
    <property type="entry name" value="Ankyrin repeat"/>
    <property type="match status" value="1"/>
</dbReference>
<dbReference type="PROSITE" id="PS50088">
    <property type="entry name" value="ANK_REPEAT"/>
    <property type="match status" value="2"/>
</dbReference>
<evidence type="ECO:0000313" key="4">
    <source>
        <dbReference type="Proteomes" id="UP000887574"/>
    </source>
</evidence>
<proteinExistence type="predicted"/>
<dbReference type="PRINTS" id="PR01415">
    <property type="entry name" value="ANKYRIN"/>
</dbReference>
<sequence length="173" mass="19147">MPLNASEPVNATIFTAAIIEILEKDQACVNFINSEGWTPLMYAGLHGHVEFFLKLLKCDSNAVAKNKQGKTVLMLISSYGHTHLCKISRTFSISNNSSIKVKDYVNTRDDEGRTALHYALEVNQLNCAEVLLENGADIYAEDKKKETPLSIAKSSSRKDDALKLLKCFVPPTV</sequence>
<accession>A0A915DH74</accession>
<protein>
    <submittedName>
        <fullName evidence="5">Uncharacterized protein</fullName>
    </submittedName>
</protein>
<organism evidence="4 5">
    <name type="scientific">Ditylenchus dipsaci</name>
    <dbReference type="NCBI Taxonomy" id="166011"/>
    <lineage>
        <taxon>Eukaryota</taxon>
        <taxon>Metazoa</taxon>
        <taxon>Ecdysozoa</taxon>
        <taxon>Nematoda</taxon>
        <taxon>Chromadorea</taxon>
        <taxon>Rhabditida</taxon>
        <taxon>Tylenchina</taxon>
        <taxon>Tylenchomorpha</taxon>
        <taxon>Sphaerularioidea</taxon>
        <taxon>Anguinidae</taxon>
        <taxon>Anguininae</taxon>
        <taxon>Ditylenchus</taxon>
    </lineage>
</organism>
<dbReference type="AlphaFoldDB" id="A0A915DH74"/>
<feature type="repeat" description="ANK" evidence="3">
    <location>
        <begin position="111"/>
        <end position="143"/>
    </location>
</feature>
<name>A0A915DH74_9BILA</name>
<dbReference type="Gene3D" id="1.25.40.20">
    <property type="entry name" value="Ankyrin repeat-containing domain"/>
    <property type="match status" value="2"/>
</dbReference>
<reference evidence="5" key="1">
    <citation type="submission" date="2022-11" db="UniProtKB">
        <authorList>
            <consortium name="WormBaseParasite"/>
        </authorList>
    </citation>
    <scope>IDENTIFICATION</scope>
</reference>
<dbReference type="Proteomes" id="UP000887574">
    <property type="component" value="Unplaced"/>
</dbReference>
<dbReference type="SMART" id="SM00248">
    <property type="entry name" value="ANK"/>
    <property type="match status" value="2"/>
</dbReference>
<evidence type="ECO:0000256" key="3">
    <source>
        <dbReference type="PROSITE-ProRule" id="PRU00023"/>
    </source>
</evidence>
<dbReference type="Pfam" id="PF12796">
    <property type="entry name" value="Ank_2"/>
    <property type="match status" value="1"/>
</dbReference>
<dbReference type="PROSITE" id="PS50297">
    <property type="entry name" value="ANK_REP_REGION"/>
    <property type="match status" value="1"/>
</dbReference>
<keyword evidence="4" id="KW-1185">Reference proteome</keyword>
<dbReference type="WBParaSite" id="jg19424">
    <property type="protein sequence ID" value="jg19424"/>
    <property type="gene ID" value="jg19424"/>
</dbReference>
<evidence type="ECO:0000256" key="2">
    <source>
        <dbReference type="ARBA" id="ARBA00023043"/>
    </source>
</evidence>
<feature type="repeat" description="ANK" evidence="3">
    <location>
        <begin position="35"/>
        <end position="67"/>
    </location>
</feature>
<evidence type="ECO:0000256" key="1">
    <source>
        <dbReference type="ARBA" id="ARBA00022737"/>
    </source>
</evidence>